<feature type="domain" description="Adenylyl/Guanylyl and SMODS C-terminal sensor" evidence="2">
    <location>
        <begin position="363"/>
        <end position="480"/>
    </location>
</feature>
<protein>
    <submittedName>
        <fullName evidence="3">Nucleotidyltransferase</fullName>
    </submittedName>
</protein>
<gene>
    <name evidence="3" type="ORF">DS837_11120</name>
</gene>
<dbReference type="EMBL" id="QOKV01000005">
    <property type="protein sequence ID" value="KAA0686239.1"/>
    <property type="molecule type" value="Genomic_DNA"/>
</dbReference>
<evidence type="ECO:0000259" key="2">
    <source>
        <dbReference type="Pfam" id="PF18134"/>
    </source>
</evidence>
<sequence>MRHTQAFTTFLTAVVNLNEARITRLEGHVAAIEDFLSRSDYGASIHGFSPQGSWAHKTIIRPVTSEDRFDADLVMFVEPRADWTPKQHVEDLYRVFRASGLYKDKVSRNTRCVMLEYAKDFDLDVVPVVRREPTDWEKLLGKETTFAVCNRLTDEEEATDPEAYTAWVGELDDATSGMLRQSTRLLKYLRDIKGTFSVKSILLTTLVCQRAEERLAIDSWNDPWADLPTAFRTILSDLDDWLQARPIMPAVENPKVPGETFTRHWDQEKYENFRNCIHRYREWVDDAYNEADEQKSLKKWRDVFGDEFAPGAVTESATVAKSAGFADDRSLVLAAAQHGIDFLKRFMSRATHVVPVPWRDAPRRIPVTVTATLHHEEGGAEAGRLLNGQVIGRGWHIRFSAAVGMGGVPKGWRVRWRVTNTGAEAAAKKQLRGDLAKWNKGSTTHWEHTAYVGVHWVEAFVVDTKGWCIGRSEPFFVVIEDRQASAA</sequence>
<evidence type="ECO:0000313" key="3">
    <source>
        <dbReference type="EMBL" id="KAA0686239.1"/>
    </source>
</evidence>
<dbReference type="Pfam" id="PF18134">
    <property type="entry name" value="AGS_C"/>
    <property type="match status" value="1"/>
</dbReference>
<dbReference type="InterPro" id="IPR040511">
    <property type="entry name" value="AGS_C"/>
</dbReference>
<reference evidence="3 4" key="1">
    <citation type="submission" date="2018-07" db="EMBL/GenBank/DDBJ databases">
        <title>Genome sequence of Roseomonas fauriae ATCC 49958.</title>
        <authorList>
            <person name="Sant'Anna F.H."/>
            <person name="Baldani J.I."/>
            <person name="Zilli J.E."/>
            <person name="Reis V.M."/>
            <person name="Hartmann A."/>
            <person name="Cruz L."/>
            <person name="de Souza E.M."/>
            <person name="de Oliveira Pedrosa F."/>
            <person name="Passaglia L.M.P."/>
        </authorList>
    </citation>
    <scope>NUCLEOTIDE SEQUENCE [LARGE SCALE GENOMIC DNA]</scope>
    <source>
        <strain evidence="3 4">ATCC 49958</strain>
    </source>
</reference>
<dbReference type="Pfam" id="PF18144">
    <property type="entry name" value="SMODS"/>
    <property type="match status" value="1"/>
</dbReference>
<organism evidence="3 4">
    <name type="scientific">Azospirillum brasilense</name>
    <dbReference type="NCBI Taxonomy" id="192"/>
    <lineage>
        <taxon>Bacteria</taxon>
        <taxon>Pseudomonadati</taxon>
        <taxon>Pseudomonadota</taxon>
        <taxon>Alphaproteobacteria</taxon>
        <taxon>Rhodospirillales</taxon>
        <taxon>Azospirillaceae</taxon>
        <taxon>Azospirillum</taxon>
    </lineage>
</organism>
<dbReference type="AlphaFoldDB" id="A0A6L3B2D4"/>
<dbReference type="Proteomes" id="UP000476837">
    <property type="component" value="Unassembled WGS sequence"/>
</dbReference>
<dbReference type="GO" id="GO:0016779">
    <property type="term" value="F:nucleotidyltransferase activity"/>
    <property type="evidence" value="ECO:0007669"/>
    <property type="project" value="InterPro"/>
</dbReference>
<dbReference type="GO" id="GO:0051607">
    <property type="term" value="P:defense response to virus"/>
    <property type="evidence" value="ECO:0007669"/>
    <property type="project" value="UniProtKB-KW"/>
</dbReference>
<dbReference type="InterPro" id="IPR006116">
    <property type="entry name" value="NT_2-5OAS_ClassI-CCAase"/>
</dbReference>
<accession>A0A6L3B2D4</accession>
<keyword evidence="1" id="KW-0051">Antiviral defense</keyword>
<proteinExistence type="predicted"/>
<evidence type="ECO:0000313" key="4">
    <source>
        <dbReference type="Proteomes" id="UP000476837"/>
    </source>
</evidence>
<evidence type="ECO:0000256" key="1">
    <source>
        <dbReference type="ARBA" id="ARBA00023118"/>
    </source>
</evidence>
<name>A0A6L3B2D4_AZOBR</name>
<dbReference type="RefSeq" id="WP_149164811.1">
    <property type="nucleotide sequence ID" value="NZ_QOKV01000005.1"/>
</dbReference>
<dbReference type="CDD" id="cd05400">
    <property type="entry name" value="NT_2-5OAS_ClassI-CCAase"/>
    <property type="match status" value="1"/>
</dbReference>
<comment type="caution">
    <text evidence="3">The sequence shown here is derived from an EMBL/GenBank/DDBJ whole genome shotgun (WGS) entry which is preliminary data.</text>
</comment>
<keyword evidence="3" id="KW-0808">Transferase</keyword>